<dbReference type="EMBL" id="AP006757">
    <property type="protein sequence ID" value="BAD82789.1"/>
    <property type="molecule type" value="Genomic_DNA"/>
</dbReference>
<dbReference type="Proteomes" id="UP000000763">
    <property type="component" value="Chromosome 1"/>
</dbReference>
<evidence type="ECO:0000256" key="1">
    <source>
        <dbReference type="SAM" id="MobiDB-lite"/>
    </source>
</evidence>
<dbReference type="AlphaFoldDB" id="Q5N6W7"/>
<feature type="region of interest" description="Disordered" evidence="1">
    <location>
        <begin position="185"/>
        <end position="207"/>
    </location>
</feature>
<name>Q5N6W7_ORYSJ</name>
<gene>
    <name evidence="2" type="primary">P0551C06.39</name>
</gene>
<accession>Q5N6W7</accession>
<reference evidence="3" key="1">
    <citation type="journal article" date="2005" name="Nature">
        <title>The map-based sequence of the rice genome.</title>
        <authorList>
            <consortium name="International rice genome sequencing project (IRGSP)"/>
            <person name="Matsumoto T."/>
            <person name="Wu J."/>
            <person name="Kanamori H."/>
            <person name="Katayose Y."/>
            <person name="Fujisawa M."/>
            <person name="Namiki N."/>
            <person name="Mizuno H."/>
            <person name="Yamamoto K."/>
            <person name="Antonio B.A."/>
            <person name="Baba T."/>
            <person name="Sakata K."/>
            <person name="Nagamura Y."/>
            <person name="Aoki H."/>
            <person name="Arikawa K."/>
            <person name="Arita K."/>
            <person name="Bito T."/>
            <person name="Chiden Y."/>
            <person name="Fujitsuka N."/>
            <person name="Fukunaka R."/>
            <person name="Hamada M."/>
            <person name="Harada C."/>
            <person name="Hayashi A."/>
            <person name="Hijishita S."/>
            <person name="Honda M."/>
            <person name="Hosokawa S."/>
            <person name="Ichikawa Y."/>
            <person name="Idonuma A."/>
            <person name="Iijima M."/>
            <person name="Ikeda M."/>
            <person name="Ikeno M."/>
            <person name="Ito K."/>
            <person name="Ito S."/>
            <person name="Ito T."/>
            <person name="Ito Y."/>
            <person name="Ito Y."/>
            <person name="Iwabuchi A."/>
            <person name="Kamiya K."/>
            <person name="Karasawa W."/>
            <person name="Kurita K."/>
            <person name="Katagiri S."/>
            <person name="Kikuta A."/>
            <person name="Kobayashi H."/>
            <person name="Kobayashi N."/>
            <person name="Machita K."/>
            <person name="Maehara T."/>
            <person name="Masukawa M."/>
            <person name="Mizubayashi T."/>
            <person name="Mukai Y."/>
            <person name="Nagasaki H."/>
            <person name="Nagata Y."/>
            <person name="Naito S."/>
            <person name="Nakashima M."/>
            <person name="Nakama Y."/>
            <person name="Nakamichi Y."/>
            <person name="Nakamura M."/>
            <person name="Meguro A."/>
            <person name="Negishi M."/>
            <person name="Ohta I."/>
            <person name="Ohta T."/>
            <person name="Okamoto M."/>
            <person name="Ono N."/>
            <person name="Saji S."/>
            <person name="Sakaguchi M."/>
            <person name="Sakai K."/>
            <person name="Shibata M."/>
            <person name="Shimokawa T."/>
            <person name="Song J."/>
            <person name="Takazaki Y."/>
            <person name="Terasawa K."/>
            <person name="Tsugane M."/>
            <person name="Tsuji K."/>
            <person name="Ueda S."/>
            <person name="Waki K."/>
            <person name="Yamagata H."/>
            <person name="Yamamoto M."/>
            <person name="Yamamoto S."/>
            <person name="Yamane H."/>
            <person name="Yoshiki S."/>
            <person name="Yoshihara R."/>
            <person name="Yukawa K."/>
            <person name="Zhong H."/>
            <person name="Yano M."/>
            <person name="Yuan Q."/>
            <person name="Ouyang S."/>
            <person name="Liu J."/>
            <person name="Jones K.M."/>
            <person name="Gansberger K."/>
            <person name="Moffat K."/>
            <person name="Hill J."/>
            <person name="Bera J."/>
            <person name="Fadrosh D."/>
            <person name="Jin S."/>
            <person name="Johri S."/>
            <person name="Kim M."/>
            <person name="Overton L."/>
            <person name="Reardon M."/>
            <person name="Tsitrin T."/>
            <person name="Vuong H."/>
            <person name="Weaver B."/>
            <person name="Ciecko A."/>
            <person name="Tallon L."/>
            <person name="Jackson J."/>
            <person name="Pai G."/>
            <person name="Aken S.V."/>
            <person name="Utterback T."/>
            <person name="Reidmuller S."/>
            <person name="Feldblyum T."/>
            <person name="Hsiao J."/>
            <person name="Zismann V."/>
            <person name="Iobst S."/>
            <person name="de Vazeille A.R."/>
            <person name="Buell C.R."/>
            <person name="Ying K."/>
            <person name="Li Y."/>
            <person name="Lu T."/>
            <person name="Huang Y."/>
            <person name="Zhao Q."/>
            <person name="Feng Q."/>
            <person name="Zhang L."/>
            <person name="Zhu J."/>
            <person name="Weng Q."/>
            <person name="Mu J."/>
            <person name="Lu Y."/>
            <person name="Fan D."/>
            <person name="Liu Y."/>
            <person name="Guan J."/>
            <person name="Zhang Y."/>
            <person name="Yu S."/>
            <person name="Liu X."/>
            <person name="Zhang Y."/>
            <person name="Hong G."/>
            <person name="Han B."/>
            <person name="Choisne N."/>
            <person name="Demange N."/>
            <person name="Orjeda G."/>
            <person name="Samain S."/>
            <person name="Cattolico L."/>
            <person name="Pelletier E."/>
            <person name="Couloux A."/>
            <person name="Segurens B."/>
            <person name="Wincker P."/>
            <person name="D'Hont A."/>
            <person name="Scarpelli C."/>
            <person name="Weissenbach J."/>
            <person name="Salanoubat M."/>
            <person name="Quetier F."/>
            <person name="Yu Y."/>
            <person name="Kim H.R."/>
            <person name="Rambo T."/>
            <person name="Currie J."/>
            <person name="Collura K."/>
            <person name="Luo M."/>
            <person name="Yang T."/>
            <person name="Ammiraju J.S.S."/>
            <person name="Engler F."/>
            <person name="Soderlund C."/>
            <person name="Wing R.A."/>
            <person name="Palmer L.E."/>
            <person name="de la Bastide M."/>
            <person name="Spiegel L."/>
            <person name="Nascimento L."/>
            <person name="Zutavern T."/>
            <person name="O'Shaughnessy A."/>
            <person name="Dike S."/>
            <person name="Dedhia N."/>
            <person name="Preston R."/>
            <person name="Balija V."/>
            <person name="McCombie W.R."/>
            <person name="Chow T."/>
            <person name="Chen H."/>
            <person name="Chung M."/>
            <person name="Chen C."/>
            <person name="Shaw J."/>
            <person name="Wu H."/>
            <person name="Hsiao K."/>
            <person name="Chao Y."/>
            <person name="Chu M."/>
            <person name="Cheng C."/>
            <person name="Hour A."/>
            <person name="Lee P."/>
            <person name="Lin S."/>
            <person name="Lin Y."/>
            <person name="Liou J."/>
            <person name="Liu S."/>
            <person name="Hsing Y."/>
            <person name="Raghuvanshi S."/>
            <person name="Mohanty A."/>
            <person name="Bharti A.K."/>
            <person name="Gaur A."/>
            <person name="Gupta V."/>
            <person name="Kumar D."/>
            <person name="Ravi V."/>
            <person name="Vij S."/>
            <person name="Kapur A."/>
            <person name="Khurana P."/>
            <person name="Khurana P."/>
            <person name="Khurana J.P."/>
            <person name="Tyagi A.K."/>
            <person name="Gaikwad K."/>
            <person name="Singh A."/>
            <person name="Dalal V."/>
            <person name="Srivastava S."/>
            <person name="Dixit A."/>
            <person name="Pal A.K."/>
            <person name="Ghazi I.A."/>
            <person name="Yadav M."/>
            <person name="Pandit A."/>
            <person name="Bhargava A."/>
            <person name="Sureshbabu K."/>
            <person name="Batra K."/>
            <person name="Sharma T.R."/>
            <person name="Mohapatra T."/>
            <person name="Singh N.K."/>
            <person name="Messing J."/>
            <person name="Nelson A.B."/>
            <person name="Fuks G."/>
            <person name="Kavchok S."/>
            <person name="Keizer G."/>
            <person name="Linton E."/>
            <person name="Llaca V."/>
            <person name="Song R."/>
            <person name="Tanyolac B."/>
            <person name="Young S."/>
            <person name="Ho-Il K."/>
            <person name="Hahn J.H."/>
            <person name="Sangsakoo G."/>
            <person name="Vanavichit A."/>
            <person name="de Mattos Luiz.A.T."/>
            <person name="Zimmer P.D."/>
            <person name="Malone G."/>
            <person name="Dellagostin O."/>
            <person name="de Oliveira A.C."/>
            <person name="Bevan M."/>
            <person name="Bancroft I."/>
            <person name="Minx P."/>
            <person name="Cordum H."/>
            <person name="Wilson R."/>
            <person name="Cheng Z."/>
            <person name="Jin W."/>
            <person name="Jiang J."/>
            <person name="Leong S.A."/>
            <person name="Iwama H."/>
            <person name="Gojobori T."/>
            <person name="Itoh T."/>
            <person name="Niimura Y."/>
            <person name="Fujii Y."/>
            <person name="Habara T."/>
            <person name="Sakai H."/>
            <person name="Sato Y."/>
            <person name="Wilson G."/>
            <person name="Kumar K."/>
            <person name="McCouch S."/>
            <person name="Juretic N."/>
            <person name="Hoen D."/>
            <person name="Wright S."/>
            <person name="Bruskiewich R."/>
            <person name="Bureau T."/>
            <person name="Miyao A."/>
            <person name="Hirochika H."/>
            <person name="Nishikawa T."/>
            <person name="Kadowaki K."/>
            <person name="Sugiura M."/>
            <person name="Burr B."/>
            <person name="Sasaki T."/>
        </authorList>
    </citation>
    <scope>NUCLEOTIDE SEQUENCE [LARGE SCALE GENOMIC DNA]</scope>
    <source>
        <strain evidence="3">cv. Nipponbare</strain>
    </source>
</reference>
<sequence>MTATGTDMTAALQALLDPTALSLGLPTPAINKEEYLAICLAALAGTRAKALVGVGRRAAGAGLQAVVPEARGGERRRAWRRRGLVATLRNIVRRPLAFPSASGSCGPADADACALIARLLAKDPAARCPRPRRRAAALVAVVQGGADNAATADDEGGLLRVQRGGEEKKGEAGLLKWPPEMWGPRGSHADLVVTSNKTGSKPSEVKEPSVYFIGPNL</sequence>
<evidence type="ECO:0000313" key="2">
    <source>
        <dbReference type="EMBL" id="BAD82789.1"/>
    </source>
</evidence>
<protein>
    <submittedName>
        <fullName evidence="2">Uncharacterized protein</fullName>
    </submittedName>
</protein>
<organism evidence="2 3">
    <name type="scientific">Oryza sativa subsp. japonica</name>
    <name type="common">Rice</name>
    <dbReference type="NCBI Taxonomy" id="39947"/>
    <lineage>
        <taxon>Eukaryota</taxon>
        <taxon>Viridiplantae</taxon>
        <taxon>Streptophyta</taxon>
        <taxon>Embryophyta</taxon>
        <taxon>Tracheophyta</taxon>
        <taxon>Spermatophyta</taxon>
        <taxon>Magnoliopsida</taxon>
        <taxon>Liliopsida</taxon>
        <taxon>Poales</taxon>
        <taxon>Poaceae</taxon>
        <taxon>BOP clade</taxon>
        <taxon>Oryzoideae</taxon>
        <taxon>Oryzeae</taxon>
        <taxon>Oryzinae</taxon>
        <taxon>Oryza</taxon>
        <taxon>Oryza sativa</taxon>
    </lineage>
</organism>
<evidence type="ECO:0000313" key="3">
    <source>
        <dbReference type="Proteomes" id="UP000000763"/>
    </source>
</evidence>
<proteinExistence type="predicted"/>
<reference evidence="3" key="2">
    <citation type="journal article" date="2008" name="Nucleic Acids Res.">
        <title>The rice annotation project database (RAP-DB): 2008 update.</title>
        <authorList>
            <consortium name="The rice annotation project (RAP)"/>
        </authorList>
    </citation>
    <scope>GENOME REANNOTATION</scope>
    <source>
        <strain evidence="3">cv. Nipponbare</strain>
    </source>
</reference>